<evidence type="ECO:0000256" key="1">
    <source>
        <dbReference type="SAM" id="Phobius"/>
    </source>
</evidence>
<keyword evidence="4" id="KW-1185">Reference proteome</keyword>
<dbReference type="EnsemblMetazoa" id="CJA13326a.1">
    <property type="protein sequence ID" value="CJA13326a.1"/>
    <property type="gene ID" value="WBGene00132530"/>
</dbReference>
<dbReference type="AlphaFoldDB" id="A0A8R1I2D1"/>
<feature type="signal peptide" evidence="2">
    <location>
        <begin position="1"/>
        <end position="22"/>
    </location>
</feature>
<feature type="chain" id="PRO_5035785324" evidence="2">
    <location>
        <begin position="23"/>
        <end position="164"/>
    </location>
</feature>
<evidence type="ECO:0000313" key="4">
    <source>
        <dbReference type="Proteomes" id="UP000005237"/>
    </source>
</evidence>
<protein>
    <submittedName>
        <fullName evidence="3">Uncharacterized protein</fullName>
    </submittedName>
</protein>
<dbReference type="OMA" id="ASEQFLI"/>
<sequence>MKPTLKLIFWTILAILLYVADNSMFSSDQDSSSPQSWPVVYEEYYTLPLSPSATPKLSTTPVNFLAISATTKHDKRSHVLEAAGLVFVTGMILLFVILYHINSDKYRRAVIEQNRRMEAVINAKREAMEVMNVNSCQVNFSETKFVPRSVFGKQLSVVREVSQE</sequence>
<name>A0A8R1I2D1_CAEJA</name>
<reference evidence="4" key="1">
    <citation type="submission" date="2010-08" db="EMBL/GenBank/DDBJ databases">
        <authorList>
            <consortium name="Caenorhabditis japonica Sequencing Consortium"/>
            <person name="Wilson R.K."/>
        </authorList>
    </citation>
    <scope>NUCLEOTIDE SEQUENCE [LARGE SCALE GENOMIC DNA]</scope>
    <source>
        <strain evidence="4">DF5081</strain>
    </source>
</reference>
<accession>A0A8R1I2D1</accession>
<keyword evidence="1" id="KW-1133">Transmembrane helix</keyword>
<dbReference type="Proteomes" id="UP000005237">
    <property type="component" value="Unassembled WGS sequence"/>
</dbReference>
<evidence type="ECO:0000256" key="2">
    <source>
        <dbReference type="SAM" id="SignalP"/>
    </source>
</evidence>
<keyword evidence="2" id="KW-0732">Signal</keyword>
<organism evidence="3 4">
    <name type="scientific">Caenorhabditis japonica</name>
    <dbReference type="NCBI Taxonomy" id="281687"/>
    <lineage>
        <taxon>Eukaryota</taxon>
        <taxon>Metazoa</taxon>
        <taxon>Ecdysozoa</taxon>
        <taxon>Nematoda</taxon>
        <taxon>Chromadorea</taxon>
        <taxon>Rhabditida</taxon>
        <taxon>Rhabditina</taxon>
        <taxon>Rhabditomorpha</taxon>
        <taxon>Rhabditoidea</taxon>
        <taxon>Rhabditidae</taxon>
        <taxon>Peloderinae</taxon>
        <taxon>Caenorhabditis</taxon>
    </lineage>
</organism>
<feature type="transmembrane region" description="Helical" evidence="1">
    <location>
        <begin position="82"/>
        <end position="101"/>
    </location>
</feature>
<evidence type="ECO:0000313" key="3">
    <source>
        <dbReference type="EnsemblMetazoa" id="CJA13326a.1"/>
    </source>
</evidence>
<keyword evidence="1" id="KW-0812">Transmembrane</keyword>
<proteinExistence type="predicted"/>
<reference evidence="3" key="2">
    <citation type="submission" date="2022-06" db="UniProtKB">
        <authorList>
            <consortium name="EnsemblMetazoa"/>
        </authorList>
    </citation>
    <scope>IDENTIFICATION</scope>
    <source>
        <strain evidence="3">DF5081</strain>
    </source>
</reference>
<keyword evidence="1" id="KW-0472">Membrane</keyword>